<dbReference type="Gene3D" id="1.50.10.10">
    <property type="match status" value="1"/>
</dbReference>
<dbReference type="Pfam" id="PF01270">
    <property type="entry name" value="Glyco_hydro_8"/>
    <property type="match status" value="1"/>
</dbReference>
<keyword evidence="5" id="KW-0378">Hydrolase</keyword>
<dbReference type="NCBIfam" id="TIGR04183">
    <property type="entry name" value="Por_Secre_tail"/>
    <property type="match status" value="1"/>
</dbReference>
<proteinExistence type="inferred from homology"/>
<dbReference type="GO" id="GO:0008810">
    <property type="term" value="F:cellulase activity"/>
    <property type="evidence" value="ECO:0007669"/>
    <property type="project" value="UniProtKB-EC"/>
</dbReference>
<evidence type="ECO:0000256" key="6">
    <source>
        <dbReference type="ARBA" id="ARBA00023001"/>
    </source>
</evidence>
<sequence>MVFGIFLWFLQKKLTFVTPKSTIKMKKIILSVLFATGLCGNAQTKPFPANIIYTNGTMATTKNSQDASDNYDIWKTNFVEGCSNGRYRVKFDDGSKTVSEGIGYGMLLAAYKGDQTLFDGLWLYYKDNRNGNGVMNWKINGCSGTDGQNGATDAELDAAFALIIADYQWGSLGSQNYKSDAKVLITAIKTHEIEASTFVLKPGDVFGGSAITNPSYFAPAYYRAFGNFTADINFWNSVATKAYTIINKNLTTNNAKGGLVSDWCMESGAYSSQASGYANGGKSYTYDAARTPWRIALDYLWYGTADAKTYAKKSSDFVRVTLNGTANIKDGYNQDGSLKGQYHNATFVGAFATAAMAGENQTHLDASYTDLKNLNEPNSYFNQTLKTLYLFTLTGNFYLPPSTTLATTDFDLEKSRVTVYQNPSTNTFMVSAPENAQLTIISTQGAIISQLKTKTETTEINLSNKAAGIYFIKITSEGKTVTKKIILN</sequence>
<comment type="similarity">
    <text evidence="2">Belongs to the glycosyl hydrolase 8 (cellulase D) family.</text>
</comment>
<reference evidence="10" key="1">
    <citation type="journal article" date="2019" name="Microbiol. Res.">
        <title>Characterization of the cellulase-secretome produced by the Antarctic bacterium Flavobacterium sp. AUG42.</title>
        <authorList>
            <person name="Herrera L.M."/>
            <person name="Franco Fraguas L."/>
            <person name="Castro-Sowinski S."/>
        </authorList>
    </citation>
    <scope>NUCLEOTIDE SEQUENCE</scope>
    <source>
        <strain evidence="10">AUG42</strain>
    </source>
</reference>
<dbReference type="InterPro" id="IPR012341">
    <property type="entry name" value="6hp_glycosidase-like_sf"/>
</dbReference>
<evidence type="ECO:0000256" key="2">
    <source>
        <dbReference type="ARBA" id="ARBA00009209"/>
    </source>
</evidence>
<keyword evidence="4" id="KW-0732">Signal</keyword>
<protein>
    <recommendedName>
        <fullName evidence="3">cellulase</fullName>
        <ecNumber evidence="3">3.2.1.4</ecNumber>
    </recommendedName>
</protein>
<name>A0A4D6K6K9_9FLAO</name>
<dbReference type="EMBL" id="MH510344">
    <property type="protein sequence ID" value="QCD26742.1"/>
    <property type="molecule type" value="Genomic_DNA"/>
</dbReference>
<keyword evidence="6" id="KW-0136">Cellulose degradation</keyword>
<evidence type="ECO:0000313" key="10">
    <source>
        <dbReference type="EMBL" id="QCD26742.1"/>
    </source>
</evidence>
<dbReference type="InterPro" id="IPR002037">
    <property type="entry name" value="Glyco_hydro_8"/>
</dbReference>
<evidence type="ECO:0000256" key="1">
    <source>
        <dbReference type="ARBA" id="ARBA00000966"/>
    </source>
</evidence>
<dbReference type="Pfam" id="PF18962">
    <property type="entry name" value="Por_Secre_tail"/>
    <property type="match status" value="1"/>
</dbReference>
<dbReference type="EC" id="3.2.1.4" evidence="3"/>
<keyword evidence="7" id="KW-0326">Glycosidase</keyword>
<evidence type="ECO:0000256" key="7">
    <source>
        <dbReference type="ARBA" id="ARBA00023295"/>
    </source>
</evidence>
<accession>A0A4D6K6K9</accession>
<evidence type="ECO:0000256" key="8">
    <source>
        <dbReference type="ARBA" id="ARBA00023326"/>
    </source>
</evidence>
<keyword evidence="8" id="KW-0119">Carbohydrate metabolism</keyword>
<dbReference type="InterPro" id="IPR008928">
    <property type="entry name" value="6-hairpin_glycosidase_sf"/>
</dbReference>
<dbReference type="GO" id="GO:0030245">
    <property type="term" value="P:cellulose catabolic process"/>
    <property type="evidence" value="ECO:0007669"/>
    <property type="project" value="UniProtKB-KW"/>
</dbReference>
<dbReference type="PRINTS" id="PR00735">
    <property type="entry name" value="GLHYDRLASE8"/>
</dbReference>
<comment type="catalytic activity">
    <reaction evidence="1">
        <text>Endohydrolysis of (1-&gt;4)-beta-D-glucosidic linkages in cellulose, lichenin and cereal beta-D-glucans.</text>
        <dbReference type="EC" id="3.2.1.4"/>
    </reaction>
</comment>
<dbReference type="AlphaFoldDB" id="A0A4D6K6K9"/>
<evidence type="ECO:0000256" key="5">
    <source>
        <dbReference type="ARBA" id="ARBA00022801"/>
    </source>
</evidence>
<evidence type="ECO:0000256" key="3">
    <source>
        <dbReference type="ARBA" id="ARBA00012601"/>
    </source>
</evidence>
<organism evidence="10">
    <name type="scientific">Flavobacterium sp. AUG42</name>
    <dbReference type="NCBI Taxonomy" id="1809309"/>
    <lineage>
        <taxon>Bacteria</taxon>
        <taxon>Pseudomonadati</taxon>
        <taxon>Bacteroidota</taxon>
        <taxon>Flavobacteriia</taxon>
        <taxon>Flavobacteriales</taxon>
        <taxon>Flavobacteriaceae</taxon>
        <taxon>Flavobacterium</taxon>
    </lineage>
</organism>
<dbReference type="InterPro" id="IPR026444">
    <property type="entry name" value="Secre_tail"/>
</dbReference>
<evidence type="ECO:0000259" key="9">
    <source>
        <dbReference type="Pfam" id="PF18962"/>
    </source>
</evidence>
<feature type="domain" description="Secretion system C-terminal sorting" evidence="9">
    <location>
        <begin position="419"/>
        <end position="486"/>
    </location>
</feature>
<keyword evidence="8" id="KW-0624">Polysaccharide degradation</keyword>
<dbReference type="SUPFAM" id="SSF48208">
    <property type="entry name" value="Six-hairpin glycosidases"/>
    <property type="match status" value="1"/>
</dbReference>
<evidence type="ECO:0000256" key="4">
    <source>
        <dbReference type="ARBA" id="ARBA00022729"/>
    </source>
</evidence>